<dbReference type="InterPro" id="IPR000962">
    <property type="entry name" value="Znf_DskA_TraR"/>
</dbReference>
<proteinExistence type="predicted"/>
<dbReference type="Gene3D" id="1.20.120.910">
    <property type="entry name" value="DksA, coiled-coil domain"/>
    <property type="match status" value="1"/>
</dbReference>
<keyword evidence="1" id="KW-0479">Metal-binding</keyword>
<dbReference type="EMBL" id="LSBA01000005">
    <property type="protein sequence ID" value="KXZ22094.1"/>
    <property type="molecule type" value="Genomic_DNA"/>
</dbReference>
<keyword evidence="2" id="KW-0863">Zinc-finger</keyword>
<gene>
    <name evidence="6" type="ORF">AXI58_08840</name>
</gene>
<protein>
    <recommendedName>
        <fullName evidence="5">Zinc finger DksA/TraR C4-type domain-containing protein</fullName>
    </recommendedName>
</protein>
<evidence type="ECO:0000256" key="1">
    <source>
        <dbReference type="ARBA" id="ARBA00022723"/>
    </source>
</evidence>
<dbReference type="RefSeq" id="WP_061520449.1">
    <property type="nucleotide sequence ID" value="NZ_JAJJBV010000021.1"/>
</dbReference>
<dbReference type="PANTHER" id="PTHR33823">
    <property type="entry name" value="RNA POLYMERASE-BINDING TRANSCRIPTION FACTOR DKSA-RELATED"/>
    <property type="match status" value="1"/>
</dbReference>
<dbReference type="PANTHER" id="PTHR33823:SF5">
    <property type="entry name" value="DNAK SUPPRESSOR PROTEIN"/>
    <property type="match status" value="1"/>
</dbReference>
<evidence type="ECO:0000313" key="7">
    <source>
        <dbReference type="Proteomes" id="UP000075430"/>
    </source>
</evidence>
<dbReference type="GO" id="GO:0008270">
    <property type="term" value="F:zinc ion binding"/>
    <property type="evidence" value="ECO:0007669"/>
    <property type="project" value="UniProtKB-KW"/>
</dbReference>
<dbReference type="PROSITE" id="PS51128">
    <property type="entry name" value="ZF_DKSA_2"/>
    <property type="match status" value="1"/>
</dbReference>
<dbReference type="InterPro" id="IPR020458">
    <property type="entry name" value="Znf_DskA_TraR_CS"/>
</dbReference>
<accession>A0A150FAC4</accession>
<organism evidence="6 7">
    <name type="scientific">Bacillus nakamurai</name>
    <dbReference type="NCBI Taxonomy" id="1793963"/>
    <lineage>
        <taxon>Bacteria</taxon>
        <taxon>Bacillati</taxon>
        <taxon>Bacillota</taxon>
        <taxon>Bacilli</taxon>
        <taxon>Bacillales</taxon>
        <taxon>Bacillaceae</taxon>
        <taxon>Bacillus</taxon>
    </lineage>
</organism>
<comment type="caution">
    <text evidence="6">The sequence shown here is derived from an EMBL/GenBank/DDBJ whole genome shotgun (WGS) entry which is preliminary data.</text>
</comment>
<dbReference type="PIRSF" id="PIRSF026544">
    <property type="entry name" value="DksA_homologue_prd"/>
    <property type="match status" value="1"/>
</dbReference>
<dbReference type="AlphaFoldDB" id="A0A150FAC4"/>
<feature type="zinc finger region" description="dksA C4-type" evidence="4">
    <location>
        <begin position="72"/>
        <end position="96"/>
    </location>
</feature>
<sequence>MNDQLTAIHTELLMMKEELQSRLFEYSCFQMSASVEPSINNQKATLIFHIKEELQDVLLALSKFENNTFGYCEKTGAPIPIEKLAVLPTARTADDFYYPAQFEKKTLPYWEPEMYAYDQALYE</sequence>
<dbReference type="InterPro" id="IPR016841">
    <property type="entry name" value="Tscrpt_reg_DksA-rel_prd"/>
</dbReference>
<dbReference type="OrthoDB" id="2875147at2"/>
<dbReference type="STRING" id="1793963.AXI58_08840"/>
<evidence type="ECO:0000313" key="6">
    <source>
        <dbReference type="EMBL" id="KXZ22094.1"/>
    </source>
</evidence>
<evidence type="ECO:0000259" key="5">
    <source>
        <dbReference type="Pfam" id="PF01258"/>
    </source>
</evidence>
<reference evidence="7" key="1">
    <citation type="submission" date="2016-02" db="EMBL/GenBank/DDBJ databases">
        <authorList>
            <person name="Dunlap C."/>
        </authorList>
    </citation>
    <scope>NUCLEOTIDE SEQUENCE [LARGE SCALE GENOMIC DNA]</scope>
    <source>
        <strain evidence="7">NRRL B-41092</strain>
    </source>
</reference>
<dbReference type="Pfam" id="PF01258">
    <property type="entry name" value="zf-dskA_traR"/>
    <property type="match status" value="1"/>
</dbReference>
<feature type="domain" description="Zinc finger DksA/TraR C4-type" evidence="5">
    <location>
        <begin position="68"/>
        <end position="91"/>
    </location>
</feature>
<keyword evidence="3" id="KW-0862">Zinc</keyword>
<name>A0A150FAC4_9BACI</name>
<keyword evidence="7" id="KW-1185">Reference proteome</keyword>
<evidence type="ECO:0000256" key="3">
    <source>
        <dbReference type="ARBA" id="ARBA00022833"/>
    </source>
</evidence>
<evidence type="ECO:0000256" key="4">
    <source>
        <dbReference type="PROSITE-ProRule" id="PRU00510"/>
    </source>
</evidence>
<evidence type="ECO:0000256" key="2">
    <source>
        <dbReference type="ARBA" id="ARBA00022771"/>
    </source>
</evidence>
<dbReference type="PROSITE" id="PS01102">
    <property type="entry name" value="ZF_DKSA_1"/>
    <property type="match status" value="1"/>
</dbReference>
<dbReference type="Proteomes" id="UP000075430">
    <property type="component" value="Unassembled WGS sequence"/>
</dbReference>